<protein>
    <recommendedName>
        <fullName evidence="2">UPF0301 protein V6255_04155</fullName>
    </recommendedName>
</protein>
<comment type="similarity">
    <text evidence="1 2">Belongs to the UPF0301 (AlgH) family.</text>
</comment>
<dbReference type="Pfam" id="PF02622">
    <property type="entry name" value="DUF179"/>
    <property type="match status" value="1"/>
</dbReference>
<sequence>MTIDKTKTPFADSDISTAHSETQSSTVHTPPESPAETEMVNSLKNHFLIAMPSLTDPYFKNSVVYLCEHDEQGAMGFIINYPVKLTVQELLKSAESISHEPTPPITEPVFLGGPLDMDRGFVLHSPIEDDSQSTLLNEQLMMSNSNLILSSLGTETQPEKYMVALGYSSWDSGQLEEEISNNQWLTVQCEMNIMFNTPINKRWNSSLQQLGVDPSQLSSEIGHA</sequence>
<dbReference type="NCBIfam" id="NF001266">
    <property type="entry name" value="PRK00228.1-1"/>
    <property type="match status" value="1"/>
</dbReference>
<evidence type="ECO:0000256" key="1">
    <source>
        <dbReference type="ARBA" id="ARBA00009600"/>
    </source>
</evidence>
<feature type="region of interest" description="Disordered" evidence="3">
    <location>
        <begin position="1"/>
        <end position="36"/>
    </location>
</feature>
<dbReference type="Gene3D" id="3.40.1740.10">
    <property type="entry name" value="VC0467-like"/>
    <property type="match status" value="1"/>
</dbReference>
<dbReference type="Proteomes" id="UP001366060">
    <property type="component" value="Unassembled WGS sequence"/>
</dbReference>
<accession>A0ABU9H9K7</accession>
<evidence type="ECO:0000256" key="2">
    <source>
        <dbReference type="HAMAP-Rule" id="MF_00758"/>
    </source>
</evidence>
<keyword evidence="5" id="KW-1185">Reference proteome</keyword>
<comment type="caution">
    <text evidence="4">The sequence shown here is derived from an EMBL/GenBank/DDBJ whole genome shotgun (WGS) entry which is preliminary data.</text>
</comment>
<feature type="compositionally biased region" description="Polar residues" evidence="3">
    <location>
        <begin position="14"/>
        <end position="28"/>
    </location>
</feature>
<reference evidence="4 5" key="1">
    <citation type="submission" date="2024-02" db="EMBL/GenBank/DDBJ databases">
        <title>Bacteria isolated from the canopy kelp, Nereocystis luetkeana.</title>
        <authorList>
            <person name="Pfister C.A."/>
            <person name="Younker I.T."/>
            <person name="Light S.H."/>
        </authorList>
    </citation>
    <scope>NUCLEOTIDE SEQUENCE [LARGE SCALE GENOMIC DNA]</scope>
    <source>
        <strain evidence="4 5">TI.2.07</strain>
    </source>
</reference>
<evidence type="ECO:0000313" key="5">
    <source>
        <dbReference type="Proteomes" id="UP001366060"/>
    </source>
</evidence>
<organism evidence="4 5">
    <name type="scientific">Psychromonas arctica</name>
    <dbReference type="NCBI Taxonomy" id="168275"/>
    <lineage>
        <taxon>Bacteria</taxon>
        <taxon>Pseudomonadati</taxon>
        <taxon>Pseudomonadota</taxon>
        <taxon>Gammaproteobacteria</taxon>
        <taxon>Alteromonadales</taxon>
        <taxon>Psychromonadaceae</taxon>
        <taxon>Psychromonas</taxon>
    </lineage>
</organism>
<dbReference type="PANTHER" id="PTHR30327">
    <property type="entry name" value="UNCHARACTERIZED PROTEIN YQGE"/>
    <property type="match status" value="1"/>
</dbReference>
<evidence type="ECO:0000313" key="4">
    <source>
        <dbReference type="EMBL" id="MEL0658327.1"/>
    </source>
</evidence>
<dbReference type="RefSeq" id="WP_341626997.1">
    <property type="nucleotide sequence ID" value="NZ_JBAKBA010000006.1"/>
</dbReference>
<gene>
    <name evidence="4" type="ORF">V6255_04155</name>
</gene>
<name>A0ABU9H9K7_9GAMM</name>
<dbReference type="EMBL" id="JBAKBA010000006">
    <property type="protein sequence ID" value="MEL0658327.1"/>
    <property type="molecule type" value="Genomic_DNA"/>
</dbReference>
<evidence type="ECO:0000256" key="3">
    <source>
        <dbReference type="SAM" id="MobiDB-lite"/>
    </source>
</evidence>
<dbReference type="PANTHER" id="PTHR30327:SF1">
    <property type="entry name" value="UPF0301 PROTEIN YQGE"/>
    <property type="match status" value="1"/>
</dbReference>
<dbReference type="InterPro" id="IPR003774">
    <property type="entry name" value="AlgH-like"/>
</dbReference>
<dbReference type="SUPFAM" id="SSF143456">
    <property type="entry name" value="VC0467-like"/>
    <property type="match status" value="1"/>
</dbReference>
<proteinExistence type="inferred from homology"/>
<dbReference type="HAMAP" id="MF_00758">
    <property type="entry name" value="UPF0301"/>
    <property type="match status" value="1"/>
</dbReference>